<evidence type="ECO:0000313" key="5">
    <source>
        <dbReference type="Proteomes" id="UP000292340"/>
    </source>
</evidence>
<keyword evidence="6" id="KW-1185">Reference proteome</keyword>
<dbReference type="GO" id="GO:0005524">
    <property type="term" value="F:ATP binding"/>
    <property type="evidence" value="ECO:0007669"/>
    <property type="project" value="InterPro"/>
</dbReference>
<dbReference type="InterPro" id="IPR054289">
    <property type="entry name" value="DUF7025"/>
</dbReference>
<protein>
    <recommendedName>
        <fullName evidence="2">AAA+ ATPase domain-containing protein</fullName>
    </recommendedName>
</protein>
<dbReference type="SMART" id="SM00382">
    <property type="entry name" value="AAA"/>
    <property type="match status" value="1"/>
</dbReference>
<name>A0A4Q4P0U1_9PLEO</name>
<accession>A0A4Q4P0U1</accession>
<dbReference type="PANTHER" id="PTHR46411">
    <property type="entry name" value="FAMILY ATPASE, PUTATIVE-RELATED"/>
    <property type="match status" value="1"/>
</dbReference>
<dbReference type="Gene3D" id="3.40.50.300">
    <property type="entry name" value="P-loop containing nucleotide triphosphate hydrolases"/>
    <property type="match status" value="1"/>
</dbReference>
<dbReference type="EMBL" id="PDXB01000044">
    <property type="protein sequence ID" value="RYN19234.1"/>
    <property type="molecule type" value="Genomic_DNA"/>
</dbReference>
<dbReference type="Proteomes" id="UP000293195">
    <property type="component" value="Unassembled WGS sequence"/>
</dbReference>
<feature type="domain" description="AAA+ ATPase" evidence="2">
    <location>
        <begin position="452"/>
        <end position="579"/>
    </location>
</feature>
<dbReference type="EMBL" id="PDXF01000142">
    <property type="protein sequence ID" value="RYN86479.1"/>
    <property type="molecule type" value="Genomic_DNA"/>
</dbReference>
<evidence type="ECO:0000313" key="4">
    <source>
        <dbReference type="EMBL" id="RYN86479.1"/>
    </source>
</evidence>
<evidence type="ECO:0000256" key="1">
    <source>
        <dbReference type="SAM" id="MobiDB-lite"/>
    </source>
</evidence>
<dbReference type="Pfam" id="PF00004">
    <property type="entry name" value="AAA"/>
    <property type="match status" value="1"/>
</dbReference>
<organism evidence="3 5">
    <name type="scientific">Alternaria tenuissima</name>
    <dbReference type="NCBI Taxonomy" id="119927"/>
    <lineage>
        <taxon>Eukaryota</taxon>
        <taxon>Fungi</taxon>
        <taxon>Dikarya</taxon>
        <taxon>Ascomycota</taxon>
        <taxon>Pezizomycotina</taxon>
        <taxon>Dothideomycetes</taxon>
        <taxon>Pleosporomycetidae</taxon>
        <taxon>Pleosporales</taxon>
        <taxon>Pleosporineae</taxon>
        <taxon>Pleosporaceae</taxon>
        <taxon>Alternaria</taxon>
        <taxon>Alternaria sect. Alternaria</taxon>
        <taxon>Alternaria alternata complex</taxon>
    </lineage>
</organism>
<gene>
    <name evidence="3" type="ORF">AA0115_g10841</name>
    <name evidence="4" type="ORF">AA0119_g12853</name>
</gene>
<feature type="region of interest" description="Disordered" evidence="1">
    <location>
        <begin position="322"/>
        <end position="353"/>
    </location>
</feature>
<dbReference type="GO" id="GO:0016887">
    <property type="term" value="F:ATP hydrolysis activity"/>
    <property type="evidence" value="ECO:0007669"/>
    <property type="project" value="InterPro"/>
</dbReference>
<dbReference type="AlphaFoldDB" id="A0A4Q4P0U1"/>
<comment type="caution">
    <text evidence="3">The sequence shown here is derived from an EMBL/GenBank/DDBJ whole genome shotgun (WGS) entry which is preliminary data.</text>
</comment>
<dbReference type="SUPFAM" id="SSF52540">
    <property type="entry name" value="P-loop containing nucleoside triphosphate hydrolases"/>
    <property type="match status" value="1"/>
</dbReference>
<sequence>MATGDYDCLYLEPTLGSESSPPTIVKPQFEDVTETQDIYGNIESTRRTAERMKYKVEKDRYNDMAILIRRRIGSERQALWIQVEIQSPYIQEAVTKVCGHSDFLNTKVSPIVIRKPYLVLFRYRVELREYAIRSDLTRDEAEYNRLVPKGQVSFPIVWTLFKPEEEVFIHDSHFVRCGRVQSLQGIGKTEAWSLTTQSWDYDGTFFGPVDDSNALKSFEGICDITFLPVYPARFHKDQDKNDLRQRLIERGRKWKSRVDVTHLSYEGIAWTTPDTEDKYDRMNLVPIHVSSRIITDYATHQQANPYLATTFSWYNASLTKQTGDQPADDSSDDGGDISDARSQNKALEEEDSKVQIESSRFFMQRHDSSYIMSDDQALLSPAKIRGFSLTDKKWAFFLIDNVTEIQWLENPMERLEIDASAKKVIDALVTAHERRHSSTDAQFKDIIPGKGLGLAFLFAGDPGLGKTLTAEIVSEHRKKALYAITSGELGMETAAADQRMRTIFDRAKAWNAYLLLDEADVFLAERDRDNLARNGLVTVFLRLIEYYEGVIFLTTNRLTAFDPAFESRIQCKLFYDPLTPVQRTRIWKTLLPRQFSPDNEPLEWDEDVLRSFGANHNINGREIKNMIVAALALAEAEGEPLEEKHLNDVRTINETWAAKAKASA</sequence>
<evidence type="ECO:0000313" key="6">
    <source>
        <dbReference type="Proteomes" id="UP000293195"/>
    </source>
</evidence>
<dbReference type="Pfam" id="PF22942">
    <property type="entry name" value="DUF7025"/>
    <property type="match status" value="1"/>
</dbReference>
<dbReference type="InterPro" id="IPR027417">
    <property type="entry name" value="P-loop_NTPase"/>
</dbReference>
<dbReference type="Proteomes" id="UP000292340">
    <property type="component" value="Unassembled WGS sequence"/>
</dbReference>
<dbReference type="InterPro" id="IPR003959">
    <property type="entry name" value="ATPase_AAA_core"/>
</dbReference>
<dbReference type="PANTHER" id="PTHR46411:SF2">
    <property type="entry name" value="AAA+ ATPASE DOMAIN-CONTAINING PROTEIN"/>
    <property type="match status" value="1"/>
</dbReference>
<reference evidence="3" key="1">
    <citation type="submission" date="2017-10" db="EMBL/GenBank/DDBJ databases">
        <authorList>
            <person name="Armitage A.D."/>
            <person name="Barbara D.J."/>
            <person name="Woodhall J.W."/>
            <person name="Sreenivasaprasad S."/>
            <person name="Lane C.R."/>
            <person name="Clarkson J.P."/>
            <person name="Harrison R.J."/>
        </authorList>
    </citation>
    <scope>NUCLEOTIDE SEQUENCE</scope>
    <source>
        <strain evidence="3">FERA 1164</strain>
        <strain evidence="4">FERA 635</strain>
    </source>
</reference>
<dbReference type="InterPro" id="IPR003593">
    <property type="entry name" value="AAA+_ATPase"/>
</dbReference>
<feature type="compositionally biased region" description="Acidic residues" evidence="1">
    <location>
        <begin position="326"/>
        <end position="336"/>
    </location>
</feature>
<proteinExistence type="predicted"/>
<evidence type="ECO:0000313" key="3">
    <source>
        <dbReference type="EMBL" id="RYN19234.1"/>
    </source>
</evidence>
<evidence type="ECO:0000259" key="2">
    <source>
        <dbReference type="SMART" id="SM00382"/>
    </source>
</evidence>
<reference evidence="3" key="2">
    <citation type="journal article" date="2019" name="bioRxiv">
        <title>Genomics, evolutionary history and diagnostics of the Alternaria alternata species group including apple and Asian pear pathotypes.</title>
        <authorList>
            <person name="Armitage A.D."/>
            <person name="Cockerton H.M."/>
            <person name="Sreenivasaprasad S."/>
            <person name="Woodhall J.W."/>
            <person name="Lane C.R."/>
            <person name="Harrison R.J."/>
            <person name="Clarkson J.P."/>
        </authorList>
    </citation>
    <scope>NUCLEOTIDE SEQUENCE</scope>
    <source>
        <strain evidence="3">FERA 1164</strain>
        <strain evidence="4">FERA 635</strain>
    </source>
</reference>
<dbReference type="OrthoDB" id="10042665at2759"/>